<sequence length="254" mass="28620">MTPLMECQDTIVRLGKLLSPEFELRFTWLEVNPEDQGNMEGVEAELPAGCGKFRRGRSQKSNDCLTFSHLVQCGKGKTGAFIVYPRKGETWALFKNWDIGWSSDPEKHSKYKYEIVEVLNDFVEDVGIKVNYLDKVSGFGSLFQPTSQTEVGSFFVKPNELYKFSHRIPSFRMTGTEKEGVSEGSFELDPAALPLNPDDIWYPGKLSRNATSELENLTTPNKSVVLKGMCATSGESSKVRRSPRRVNISMTRKL</sequence>
<keyword evidence="3" id="KW-1185">Reference proteome</keyword>
<protein>
    <recommendedName>
        <fullName evidence="1">DUF3444 domain-containing protein</fullName>
    </recommendedName>
</protein>
<dbReference type="STRING" id="33114.A0A2G2XS17"/>
<reference evidence="2 3" key="1">
    <citation type="journal article" date="2017" name="Genome Biol.">
        <title>New reference genome sequences of hot pepper reveal the massive evolution of plant disease-resistance genes by retroduplication.</title>
        <authorList>
            <person name="Kim S."/>
            <person name="Park J."/>
            <person name="Yeom S.I."/>
            <person name="Kim Y.M."/>
            <person name="Seo E."/>
            <person name="Kim K.T."/>
            <person name="Kim M.S."/>
            <person name="Lee J.M."/>
            <person name="Cheong K."/>
            <person name="Shin H.S."/>
            <person name="Kim S.B."/>
            <person name="Han K."/>
            <person name="Lee J."/>
            <person name="Park M."/>
            <person name="Lee H.A."/>
            <person name="Lee H.Y."/>
            <person name="Lee Y."/>
            <person name="Oh S."/>
            <person name="Lee J.H."/>
            <person name="Choi E."/>
            <person name="Choi E."/>
            <person name="Lee S.E."/>
            <person name="Jeon J."/>
            <person name="Kim H."/>
            <person name="Choi G."/>
            <person name="Song H."/>
            <person name="Lee J."/>
            <person name="Lee S.C."/>
            <person name="Kwon J.K."/>
            <person name="Lee H.Y."/>
            <person name="Koo N."/>
            <person name="Hong Y."/>
            <person name="Kim R.W."/>
            <person name="Kang W.H."/>
            <person name="Huh J.H."/>
            <person name="Kang B.C."/>
            <person name="Yang T.J."/>
            <person name="Lee Y.H."/>
            <person name="Bennetzen J.L."/>
            <person name="Choi D."/>
        </authorList>
    </citation>
    <scope>NUCLEOTIDE SEQUENCE [LARGE SCALE GENOMIC DNA]</scope>
    <source>
        <strain evidence="3">cv. PBC81</strain>
    </source>
</reference>
<dbReference type="PANTHER" id="PTHR45089">
    <property type="entry name" value="DNAJ HEAT SHOCK AMINO-TERMINAL DOMAIN PROTEIN-RELATED"/>
    <property type="match status" value="1"/>
</dbReference>
<dbReference type="AlphaFoldDB" id="A0A2G2XS17"/>
<dbReference type="PANTHER" id="PTHR45089:SF60">
    <property type="entry name" value="J DOMAIN-CONTAINING PROTEIN"/>
    <property type="match status" value="1"/>
</dbReference>
<organism evidence="2 3">
    <name type="scientific">Capsicum baccatum</name>
    <name type="common">Peruvian pepper</name>
    <dbReference type="NCBI Taxonomy" id="33114"/>
    <lineage>
        <taxon>Eukaryota</taxon>
        <taxon>Viridiplantae</taxon>
        <taxon>Streptophyta</taxon>
        <taxon>Embryophyta</taxon>
        <taxon>Tracheophyta</taxon>
        <taxon>Spermatophyta</taxon>
        <taxon>Magnoliopsida</taxon>
        <taxon>eudicotyledons</taxon>
        <taxon>Gunneridae</taxon>
        <taxon>Pentapetalae</taxon>
        <taxon>asterids</taxon>
        <taxon>lamiids</taxon>
        <taxon>Solanales</taxon>
        <taxon>Solanaceae</taxon>
        <taxon>Solanoideae</taxon>
        <taxon>Capsiceae</taxon>
        <taxon>Capsicum</taxon>
    </lineage>
</organism>
<feature type="domain" description="DUF3444" evidence="1">
    <location>
        <begin position="16"/>
        <end position="177"/>
    </location>
</feature>
<comment type="caution">
    <text evidence="2">The sequence shown here is derived from an EMBL/GenBank/DDBJ whole genome shotgun (WGS) entry which is preliminary data.</text>
</comment>
<accession>A0A2G2XS17</accession>
<proteinExistence type="predicted"/>
<dbReference type="OrthoDB" id="1300268at2759"/>
<evidence type="ECO:0000259" key="1">
    <source>
        <dbReference type="Pfam" id="PF11926"/>
    </source>
</evidence>
<dbReference type="Proteomes" id="UP000224567">
    <property type="component" value="Unassembled WGS sequence"/>
</dbReference>
<evidence type="ECO:0000313" key="3">
    <source>
        <dbReference type="Proteomes" id="UP000224567"/>
    </source>
</evidence>
<dbReference type="InterPro" id="IPR024593">
    <property type="entry name" value="DUF3444"/>
</dbReference>
<dbReference type="EMBL" id="MLFT02000001">
    <property type="protein sequence ID" value="PHT60249.1"/>
    <property type="molecule type" value="Genomic_DNA"/>
</dbReference>
<dbReference type="Pfam" id="PF11926">
    <property type="entry name" value="DUF3444"/>
    <property type="match status" value="1"/>
</dbReference>
<gene>
    <name evidence="2" type="ORF">CQW23_02612</name>
</gene>
<evidence type="ECO:0000313" key="2">
    <source>
        <dbReference type="EMBL" id="PHT60249.1"/>
    </source>
</evidence>
<name>A0A2G2XS17_CAPBA</name>
<reference evidence="3" key="2">
    <citation type="journal article" date="2017" name="J. Anim. Genet.">
        <title>Multiple reference genome sequences of hot pepper reveal the massive evolution of plant disease resistance genes by retroduplication.</title>
        <authorList>
            <person name="Kim S."/>
            <person name="Park J."/>
            <person name="Yeom S.-I."/>
            <person name="Kim Y.-M."/>
            <person name="Seo E."/>
            <person name="Kim K.-T."/>
            <person name="Kim M.-S."/>
            <person name="Lee J.M."/>
            <person name="Cheong K."/>
            <person name="Shin H.-S."/>
            <person name="Kim S.-B."/>
            <person name="Han K."/>
            <person name="Lee J."/>
            <person name="Park M."/>
            <person name="Lee H.-A."/>
            <person name="Lee H.-Y."/>
            <person name="Lee Y."/>
            <person name="Oh S."/>
            <person name="Lee J.H."/>
            <person name="Choi E."/>
            <person name="Choi E."/>
            <person name="Lee S.E."/>
            <person name="Jeon J."/>
            <person name="Kim H."/>
            <person name="Choi G."/>
            <person name="Song H."/>
            <person name="Lee J."/>
            <person name="Lee S.-C."/>
            <person name="Kwon J.-K."/>
            <person name="Lee H.-Y."/>
            <person name="Koo N."/>
            <person name="Hong Y."/>
            <person name="Kim R.W."/>
            <person name="Kang W.-H."/>
            <person name="Huh J.H."/>
            <person name="Kang B.-C."/>
            <person name="Yang T.-J."/>
            <person name="Lee Y.-H."/>
            <person name="Bennetzen J.L."/>
            <person name="Choi D."/>
        </authorList>
    </citation>
    <scope>NUCLEOTIDE SEQUENCE [LARGE SCALE GENOMIC DNA]</scope>
    <source>
        <strain evidence="3">cv. PBC81</strain>
    </source>
</reference>